<accession>A0AAW0UD64</accession>
<dbReference type="EMBL" id="JARAKH010000012">
    <property type="protein sequence ID" value="KAK8397990.1"/>
    <property type="molecule type" value="Genomic_DNA"/>
</dbReference>
<organism evidence="2 3">
    <name type="scientific">Scylla paramamosain</name>
    <name type="common">Mud crab</name>
    <dbReference type="NCBI Taxonomy" id="85552"/>
    <lineage>
        <taxon>Eukaryota</taxon>
        <taxon>Metazoa</taxon>
        <taxon>Ecdysozoa</taxon>
        <taxon>Arthropoda</taxon>
        <taxon>Crustacea</taxon>
        <taxon>Multicrustacea</taxon>
        <taxon>Malacostraca</taxon>
        <taxon>Eumalacostraca</taxon>
        <taxon>Eucarida</taxon>
        <taxon>Decapoda</taxon>
        <taxon>Pleocyemata</taxon>
        <taxon>Brachyura</taxon>
        <taxon>Eubrachyura</taxon>
        <taxon>Portunoidea</taxon>
        <taxon>Portunidae</taxon>
        <taxon>Portuninae</taxon>
        <taxon>Scylla</taxon>
    </lineage>
</organism>
<proteinExistence type="predicted"/>
<reference evidence="2 3" key="1">
    <citation type="submission" date="2023-03" db="EMBL/GenBank/DDBJ databases">
        <title>High-quality genome of Scylla paramamosain provides insights in environmental adaptation.</title>
        <authorList>
            <person name="Zhang L."/>
        </authorList>
    </citation>
    <scope>NUCLEOTIDE SEQUENCE [LARGE SCALE GENOMIC DNA]</scope>
    <source>
        <strain evidence="2">LZ_2023a</strain>
        <tissue evidence="2">Muscle</tissue>
    </source>
</reference>
<dbReference type="AlphaFoldDB" id="A0AAW0UD64"/>
<dbReference type="Proteomes" id="UP001487740">
    <property type="component" value="Unassembled WGS sequence"/>
</dbReference>
<sequence>MFDLLQALIGTVRTLPEYLHQRGSEEDGSSCDFSLIILVHLHVCHNAVHIAKSNAVSVKEFDRRRTGLLMATESPQQLESPQGVPTCRKAQGKKK</sequence>
<feature type="region of interest" description="Disordered" evidence="1">
    <location>
        <begin position="71"/>
        <end position="95"/>
    </location>
</feature>
<keyword evidence="3" id="KW-1185">Reference proteome</keyword>
<name>A0AAW0UD64_SCYPA</name>
<evidence type="ECO:0000256" key="1">
    <source>
        <dbReference type="SAM" id="MobiDB-lite"/>
    </source>
</evidence>
<gene>
    <name evidence="2" type="ORF">O3P69_003706</name>
</gene>
<evidence type="ECO:0000313" key="2">
    <source>
        <dbReference type="EMBL" id="KAK8397990.1"/>
    </source>
</evidence>
<protein>
    <submittedName>
        <fullName evidence="2">Uncharacterized protein</fullName>
    </submittedName>
</protein>
<evidence type="ECO:0000313" key="3">
    <source>
        <dbReference type="Proteomes" id="UP001487740"/>
    </source>
</evidence>
<comment type="caution">
    <text evidence="2">The sequence shown here is derived from an EMBL/GenBank/DDBJ whole genome shotgun (WGS) entry which is preliminary data.</text>
</comment>